<name>A0A3R7N5W7_9TRYP</name>
<evidence type="ECO:0000313" key="3">
    <source>
        <dbReference type="EMBL" id="RNE97041.1"/>
    </source>
</evidence>
<feature type="compositionally biased region" description="Low complexity" evidence="1">
    <location>
        <begin position="27"/>
        <end position="37"/>
    </location>
</feature>
<gene>
    <name evidence="3" type="ORF">Tco025E_09557</name>
</gene>
<feature type="compositionally biased region" description="Acidic residues" evidence="1">
    <location>
        <begin position="42"/>
        <end position="53"/>
    </location>
</feature>
<dbReference type="Proteomes" id="UP000284403">
    <property type="component" value="Unassembled WGS sequence"/>
</dbReference>
<dbReference type="RefSeq" id="XP_029223506.1">
    <property type="nucleotide sequence ID" value="XM_029376371.1"/>
</dbReference>
<feature type="non-terminal residue" evidence="3">
    <location>
        <position position="119"/>
    </location>
</feature>
<reference evidence="3 4" key="1">
    <citation type="journal article" date="2018" name="BMC Genomics">
        <title>Genomic comparison of Trypanosoma conorhini and Trypanosoma rangeli to Trypanosoma cruzi strains of high and low virulence.</title>
        <authorList>
            <person name="Bradwell K.R."/>
            <person name="Koparde V.N."/>
            <person name="Matveyev A.V."/>
            <person name="Serrano M.G."/>
            <person name="Alves J.M."/>
            <person name="Parikh H."/>
            <person name="Huang B."/>
            <person name="Lee V."/>
            <person name="Espinosa-Alvarez O."/>
            <person name="Ortiz P.A."/>
            <person name="Costa-Martins A.G."/>
            <person name="Teixeira M.M."/>
            <person name="Buck G.A."/>
        </authorList>
    </citation>
    <scope>NUCLEOTIDE SEQUENCE [LARGE SCALE GENOMIC DNA]</scope>
    <source>
        <strain evidence="3 4">025E</strain>
    </source>
</reference>
<sequence>MRDEEEEASEFGEEDKAGATKHHRASASRSCSNSAGSKGEQADEGDGEEEEGEENRKAQRQSRPRDVVGSVEESRAAKDEELRREWPYFTSRPQPTDNVEYAVAVCAPMSCVISYKYRA</sequence>
<dbReference type="Pfam" id="PF11923">
    <property type="entry name" value="NFACT-C"/>
    <property type="match status" value="1"/>
</dbReference>
<feature type="compositionally biased region" description="Acidic residues" evidence="1">
    <location>
        <begin position="1"/>
        <end position="13"/>
    </location>
</feature>
<dbReference type="InterPro" id="IPR021846">
    <property type="entry name" value="NFACT-C"/>
</dbReference>
<dbReference type="AlphaFoldDB" id="A0A3R7N5W7"/>
<accession>A0A3R7N5W7</accession>
<evidence type="ECO:0000259" key="2">
    <source>
        <dbReference type="Pfam" id="PF11923"/>
    </source>
</evidence>
<evidence type="ECO:0000313" key="4">
    <source>
        <dbReference type="Proteomes" id="UP000284403"/>
    </source>
</evidence>
<proteinExistence type="predicted"/>
<feature type="compositionally biased region" description="Basic and acidic residues" evidence="1">
    <location>
        <begin position="72"/>
        <end position="86"/>
    </location>
</feature>
<dbReference type="EMBL" id="MKKU01001183">
    <property type="protein sequence ID" value="RNE97041.1"/>
    <property type="molecule type" value="Genomic_DNA"/>
</dbReference>
<comment type="caution">
    <text evidence="3">The sequence shown here is derived from an EMBL/GenBank/DDBJ whole genome shotgun (WGS) entry which is preliminary data.</text>
</comment>
<protein>
    <recommendedName>
        <fullName evidence="2">NFACT protein C-terminal domain-containing protein</fullName>
    </recommendedName>
</protein>
<feature type="domain" description="NFACT protein C-terminal" evidence="2">
    <location>
        <begin position="86"/>
        <end position="119"/>
    </location>
</feature>
<evidence type="ECO:0000256" key="1">
    <source>
        <dbReference type="SAM" id="MobiDB-lite"/>
    </source>
</evidence>
<organism evidence="3 4">
    <name type="scientific">Trypanosoma conorhini</name>
    <dbReference type="NCBI Taxonomy" id="83891"/>
    <lineage>
        <taxon>Eukaryota</taxon>
        <taxon>Discoba</taxon>
        <taxon>Euglenozoa</taxon>
        <taxon>Kinetoplastea</taxon>
        <taxon>Metakinetoplastina</taxon>
        <taxon>Trypanosomatida</taxon>
        <taxon>Trypanosomatidae</taxon>
        <taxon>Trypanosoma</taxon>
    </lineage>
</organism>
<dbReference type="GeneID" id="40323168"/>
<feature type="region of interest" description="Disordered" evidence="1">
    <location>
        <begin position="1"/>
        <end position="94"/>
    </location>
</feature>
<keyword evidence="4" id="KW-1185">Reference proteome</keyword>